<protein>
    <recommendedName>
        <fullName evidence="9">Alpha-1,2-mannosidase</fullName>
    </recommendedName>
</protein>
<dbReference type="FunFam" id="1.20.1050.60:FF:000001">
    <property type="entry name" value="Putative alpha-1,2-mannosidase"/>
    <property type="match status" value="1"/>
</dbReference>
<dbReference type="GO" id="GO:0000224">
    <property type="term" value="F:peptide-N4-(N-acetyl-beta-glucosaminyl)asparagine amidase activity"/>
    <property type="evidence" value="ECO:0007669"/>
    <property type="project" value="TreeGrafter"/>
</dbReference>
<dbReference type="HOGENOM" id="CLU_003690_0_1_10"/>
<dbReference type="NCBIfam" id="TIGR01180">
    <property type="entry name" value="aman2_put"/>
    <property type="match status" value="1"/>
</dbReference>
<dbReference type="GO" id="GO:0005975">
    <property type="term" value="P:carbohydrate metabolic process"/>
    <property type="evidence" value="ECO:0007669"/>
    <property type="project" value="InterPro"/>
</dbReference>
<reference evidence="7 8" key="1">
    <citation type="submission" date="2012-02" db="EMBL/GenBank/DDBJ databases">
        <title>The Genome Sequence of Bacteroides fragilis CL05T12C13.</title>
        <authorList>
            <consortium name="The Broad Institute Genome Sequencing Platform"/>
            <person name="Earl A."/>
            <person name="Ward D."/>
            <person name="Feldgarden M."/>
            <person name="Gevers D."/>
            <person name="Zitomersky N.L."/>
            <person name="Coyne M.J."/>
            <person name="Comstock L.E."/>
            <person name="Young S.K."/>
            <person name="Zeng Q."/>
            <person name="Gargeya S."/>
            <person name="Fitzgerald M."/>
            <person name="Haas B."/>
            <person name="Abouelleil A."/>
            <person name="Alvarado L."/>
            <person name="Arachchi H.M."/>
            <person name="Berlin A."/>
            <person name="Chapman S.B."/>
            <person name="Gearin G."/>
            <person name="Goldberg J."/>
            <person name="Griggs A."/>
            <person name="Gujja S."/>
            <person name="Hansen M."/>
            <person name="Heiman D."/>
            <person name="Howarth C."/>
            <person name="Larimer J."/>
            <person name="Lui A."/>
            <person name="MacDonald P.J.P."/>
            <person name="McCowen C."/>
            <person name="Montmayeur A."/>
            <person name="Murphy C."/>
            <person name="Neiman D."/>
            <person name="Pearson M."/>
            <person name="Priest M."/>
            <person name="Roberts A."/>
            <person name="Saif S."/>
            <person name="Shea T."/>
            <person name="Sisk P."/>
            <person name="Stolte C."/>
            <person name="Sykes S."/>
            <person name="Wortman J."/>
            <person name="Nusbaum C."/>
            <person name="Birren B."/>
        </authorList>
    </citation>
    <scope>NUCLEOTIDE SEQUENCE [LARGE SCALE GENOMIC DNA]</scope>
    <source>
        <strain evidence="7 8">CL05T12C13</strain>
    </source>
</reference>
<dbReference type="Gene3D" id="2.70.98.10">
    <property type="match status" value="1"/>
</dbReference>
<dbReference type="InterPro" id="IPR012939">
    <property type="entry name" value="Glyco_hydro_92"/>
</dbReference>
<dbReference type="Gene3D" id="3.30.2080.10">
    <property type="entry name" value="GH92 mannosidase domain"/>
    <property type="match status" value="1"/>
</dbReference>
<sequence>MRKNFSTILIVGAALLLASCVQQKESFSPVDYVNPLMGTESTYAFSHGNTYPAVAVPWGMNFWSPQTGENGSGWMYTYTDSLIRGFRQTHQPSPWINDYGTFSIMPLSGVLKMDHKERGVLFSHTQEAAAPYSYSVTFADGLRTELSATSRGAVFEVTFPQDSAQYIVVDAYNGGSALTIDRENRCVTGVARNHNGGVPDNFANYFRIEFSHPIAEEGVYDGDTLMRHRPTLESDYTCAYLRFNVPAGEKLTVRTASSFISPAQALVNFSREVGGKSLAQVREEARKQWNSYLGRIEAEGGSEEQLRTFYSCLYRTLLFPREFYEFDAQGKPVYYSPYNGKIQDGYMYTDNGFWDTFRAVHPLFTLLYPEVSERVTQSILNAYDESGFMPEWASPGHRECMIGNNSISLLTDAWMKGIRTICPEKALEAMIHQTEARHPGISSVGRDGFGYYDRLGYVPYPEVHEATAKTLEYAYADWCVARFADSIGRKEIADTYYRKALNYRNLYYPDYGFMWAKDANGKWRDAFDATEWGGPFTEGSSWHWTWSVLHDPEGLSRLMGGHTAMEARLDSMFTAPNTYNYGTYGFVIHEIAEMVALDMGQYAHGNQPVQHAIYLYDYIGRPWKTQKHVREVMDKLYHSGSKGYCGDEDNGQTSAWYVFSAMGFYPVCPGVPEYAMGSPLFPKLTLHLPDGKNFTVKAEGNSPANRYIGKALLNESEFTRNYLTHRELTSGGELVLWMDSVPDSRRGTQKKDCLTLTPTSTNRRIRLPIL</sequence>
<comment type="cofactor">
    <cofactor evidence="1">
        <name>Ca(2+)</name>
        <dbReference type="ChEBI" id="CHEBI:29108"/>
    </cofactor>
</comment>
<evidence type="ECO:0000256" key="4">
    <source>
        <dbReference type="SAM" id="SignalP"/>
    </source>
</evidence>
<evidence type="ECO:0008006" key="9">
    <source>
        <dbReference type="Google" id="ProtNLM"/>
    </source>
</evidence>
<dbReference type="GO" id="GO:0005829">
    <property type="term" value="C:cytosol"/>
    <property type="evidence" value="ECO:0007669"/>
    <property type="project" value="TreeGrafter"/>
</dbReference>
<comment type="subunit">
    <text evidence="2">Monomer.</text>
</comment>
<dbReference type="PATRIC" id="fig|997881.3.peg.696"/>
<dbReference type="EMBL" id="AGXP01000008">
    <property type="protein sequence ID" value="EIZ01205.1"/>
    <property type="molecule type" value="Genomic_DNA"/>
</dbReference>
<evidence type="ECO:0000256" key="1">
    <source>
        <dbReference type="ARBA" id="ARBA00001913"/>
    </source>
</evidence>
<dbReference type="InterPro" id="IPR014718">
    <property type="entry name" value="GH-type_carb-bd"/>
</dbReference>
<dbReference type="PROSITE" id="PS51257">
    <property type="entry name" value="PROKAR_LIPOPROTEIN"/>
    <property type="match status" value="1"/>
</dbReference>
<feature type="domain" description="Glycosyl hydrolase family 92 N-terminal" evidence="6">
    <location>
        <begin position="32"/>
        <end position="258"/>
    </location>
</feature>
<dbReference type="AlphaFoldDB" id="I9KM42"/>
<dbReference type="FunFam" id="1.20.1610.10:FF:000001">
    <property type="entry name" value="Putative alpha-1,2-mannosidase"/>
    <property type="match status" value="1"/>
</dbReference>
<gene>
    <name evidence="7" type="ORF">HMPREF1080_00665</name>
</gene>
<dbReference type="PANTHER" id="PTHR12143:SF43">
    <property type="entry name" value="PUTATIVE-RELATED"/>
    <property type="match status" value="1"/>
</dbReference>
<dbReference type="InterPro" id="IPR050883">
    <property type="entry name" value="PNGase"/>
</dbReference>
<dbReference type="InterPro" id="IPR008928">
    <property type="entry name" value="6-hairpin_glycosidase_sf"/>
</dbReference>
<feature type="signal peptide" evidence="4">
    <location>
        <begin position="1"/>
        <end position="24"/>
    </location>
</feature>
<feature type="domain" description="Glycosyl hydrolase family 92" evidence="5">
    <location>
        <begin position="264"/>
        <end position="739"/>
    </location>
</feature>
<dbReference type="Gene3D" id="1.20.1050.60">
    <property type="entry name" value="alpha-1,2-mannosidase"/>
    <property type="match status" value="1"/>
</dbReference>
<dbReference type="InterPro" id="IPR005887">
    <property type="entry name" value="GH92_a_mannosidase_put"/>
</dbReference>
<dbReference type="GO" id="GO:0006516">
    <property type="term" value="P:glycoprotein catabolic process"/>
    <property type="evidence" value="ECO:0007669"/>
    <property type="project" value="TreeGrafter"/>
</dbReference>
<evidence type="ECO:0000259" key="6">
    <source>
        <dbReference type="Pfam" id="PF17678"/>
    </source>
</evidence>
<dbReference type="InterPro" id="IPR041371">
    <property type="entry name" value="GH92_N"/>
</dbReference>
<dbReference type="Pfam" id="PF07971">
    <property type="entry name" value="Glyco_hydro_92"/>
    <property type="match status" value="1"/>
</dbReference>
<evidence type="ECO:0000259" key="5">
    <source>
        <dbReference type="Pfam" id="PF07971"/>
    </source>
</evidence>
<dbReference type="Proteomes" id="UP000003917">
    <property type="component" value="Unassembled WGS sequence"/>
</dbReference>
<dbReference type="SUPFAM" id="SSF48208">
    <property type="entry name" value="Six-hairpin glycosidases"/>
    <property type="match status" value="1"/>
</dbReference>
<dbReference type="Pfam" id="PF17678">
    <property type="entry name" value="Glyco_hydro_92N"/>
    <property type="match status" value="1"/>
</dbReference>
<evidence type="ECO:0000313" key="7">
    <source>
        <dbReference type="EMBL" id="EIZ01205.1"/>
    </source>
</evidence>
<evidence type="ECO:0000313" key="8">
    <source>
        <dbReference type="Proteomes" id="UP000003917"/>
    </source>
</evidence>
<organism evidence="7 8">
    <name type="scientific">Bacteroides fragilis CL05T12C13</name>
    <dbReference type="NCBI Taxonomy" id="997881"/>
    <lineage>
        <taxon>Bacteria</taxon>
        <taxon>Pseudomonadati</taxon>
        <taxon>Bacteroidota</taxon>
        <taxon>Bacteroidia</taxon>
        <taxon>Bacteroidales</taxon>
        <taxon>Bacteroidaceae</taxon>
        <taxon>Bacteroides</taxon>
    </lineage>
</organism>
<keyword evidence="3" id="KW-0106">Calcium</keyword>
<dbReference type="GO" id="GO:0030246">
    <property type="term" value="F:carbohydrate binding"/>
    <property type="evidence" value="ECO:0007669"/>
    <property type="project" value="InterPro"/>
</dbReference>
<keyword evidence="4" id="KW-0732">Signal</keyword>
<name>I9KM42_BACFG</name>
<dbReference type="PANTHER" id="PTHR12143">
    <property type="entry name" value="PEPTIDE N-GLYCANASE PNGASE -RELATED"/>
    <property type="match status" value="1"/>
</dbReference>
<evidence type="ECO:0000256" key="3">
    <source>
        <dbReference type="ARBA" id="ARBA00022837"/>
    </source>
</evidence>
<proteinExistence type="predicted"/>
<evidence type="ECO:0000256" key="2">
    <source>
        <dbReference type="ARBA" id="ARBA00011245"/>
    </source>
</evidence>
<feature type="chain" id="PRO_5003722242" description="Alpha-1,2-mannosidase" evidence="4">
    <location>
        <begin position="25"/>
        <end position="770"/>
    </location>
</feature>
<dbReference type="FunFam" id="3.30.2080.10:FF:000001">
    <property type="entry name" value="Alpha-1,2-mannosidase subfamily"/>
    <property type="match status" value="1"/>
</dbReference>
<dbReference type="Gene3D" id="1.20.1610.10">
    <property type="entry name" value="alpha-1,2-mannosidases domains"/>
    <property type="match status" value="1"/>
</dbReference>
<accession>I9KM42</accession>
<comment type="caution">
    <text evidence="7">The sequence shown here is derived from an EMBL/GenBank/DDBJ whole genome shotgun (WGS) entry which is preliminary data.</text>
</comment>